<organism evidence="1 2">
    <name type="scientific">Lentinula aff. lateritia</name>
    <dbReference type="NCBI Taxonomy" id="2804960"/>
    <lineage>
        <taxon>Eukaryota</taxon>
        <taxon>Fungi</taxon>
        <taxon>Dikarya</taxon>
        <taxon>Basidiomycota</taxon>
        <taxon>Agaricomycotina</taxon>
        <taxon>Agaricomycetes</taxon>
        <taxon>Agaricomycetidae</taxon>
        <taxon>Agaricales</taxon>
        <taxon>Marasmiineae</taxon>
        <taxon>Omphalotaceae</taxon>
        <taxon>Lentinula</taxon>
    </lineage>
</organism>
<dbReference type="Proteomes" id="UP001163835">
    <property type="component" value="Unassembled WGS sequence"/>
</dbReference>
<accession>A0ACC1U5T6</accession>
<sequence>MTRLISAFLLLSTLLGVTAAPGAIRTDRQTKRLSPIYPPTPPKTPPVEATEPLDIILAGVRKLDPKSRQKFVDPKLEHLLQADAKQIPILYIGDRGYHSTLSSGKWTTQHLPGNPSDGILLGTVTLPAKSKAMLLKLLDTVQLPEKTSLLLIDHLLARVKSFPSSKAAELDLTIQGLWLPYMQVMLHQGANGAGGIITKQEEAQYQKVWEEDRFKAH</sequence>
<proteinExistence type="predicted"/>
<name>A0ACC1U5T6_9AGAR</name>
<evidence type="ECO:0000313" key="1">
    <source>
        <dbReference type="EMBL" id="KAJ3812176.1"/>
    </source>
</evidence>
<gene>
    <name evidence="1" type="ORF">F5876DRAFT_64171</name>
</gene>
<comment type="caution">
    <text evidence="1">The sequence shown here is derived from an EMBL/GenBank/DDBJ whole genome shotgun (WGS) entry which is preliminary data.</text>
</comment>
<keyword evidence="2" id="KW-1185">Reference proteome</keyword>
<protein>
    <submittedName>
        <fullName evidence="1">Uncharacterized protein</fullName>
    </submittedName>
</protein>
<evidence type="ECO:0000313" key="2">
    <source>
        <dbReference type="Proteomes" id="UP001163835"/>
    </source>
</evidence>
<reference evidence="1" key="1">
    <citation type="submission" date="2022-09" db="EMBL/GenBank/DDBJ databases">
        <title>A Global Phylogenomic Analysis of the Shiitake Genus Lentinula.</title>
        <authorList>
            <consortium name="DOE Joint Genome Institute"/>
            <person name="Sierra-Patev S."/>
            <person name="Min B."/>
            <person name="Naranjo-Ortiz M."/>
            <person name="Looney B."/>
            <person name="Konkel Z."/>
            <person name="Slot J.C."/>
            <person name="Sakamoto Y."/>
            <person name="Steenwyk J.L."/>
            <person name="Rokas A."/>
            <person name="Carro J."/>
            <person name="Camarero S."/>
            <person name="Ferreira P."/>
            <person name="Molpeceres G."/>
            <person name="Ruiz-Duenas F.J."/>
            <person name="Serrano A."/>
            <person name="Henrissat B."/>
            <person name="Drula E."/>
            <person name="Hughes K.W."/>
            <person name="Mata J.L."/>
            <person name="Ishikawa N.K."/>
            <person name="Vargas-Isla R."/>
            <person name="Ushijima S."/>
            <person name="Smith C.A."/>
            <person name="Ahrendt S."/>
            <person name="Andreopoulos W."/>
            <person name="He G."/>
            <person name="Labutti K."/>
            <person name="Lipzen A."/>
            <person name="Ng V."/>
            <person name="Riley R."/>
            <person name="Sandor L."/>
            <person name="Barry K."/>
            <person name="Martinez A.T."/>
            <person name="Xiao Y."/>
            <person name="Gibbons J.G."/>
            <person name="Terashima K."/>
            <person name="Grigoriev I.V."/>
            <person name="Hibbett D.S."/>
        </authorList>
    </citation>
    <scope>NUCLEOTIDE SEQUENCE</scope>
    <source>
        <strain evidence="1">TMI1499</strain>
    </source>
</reference>
<dbReference type="EMBL" id="MU795031">
    <property type="protein sequence ID" value="KAJ3812176.1"/>
    <property type="molecule type" value="Genomic_DNA"/>
</dbReference>